<evidence type="ECO:0000313" key="2">
    <source>
        <dbReference type="EMBL" id="CAD9681429.1"/>
    </source>
</evidence>
<organism evidence="2">
    <name type="scientific">Mucochytrium quahogii</name>
    <dbReference type="NCBI Taxonomy" id="96639"/>
    <lineage>
        <taxon>Eukaryota</taxon>
        <taxon>Sar</taxon>
        <taxon>Stramenopiles</taxon>
        <taxon>Bigyra</taxon>
        <taxon>Labyrinthulomycetes</taxon>
        <taxon>Thraustochytrida</taxon>
        <taxon>Thraustochytriidae</taxon>
        <taxon>Mucochytrium</taxon>
    </lineage>
</organism>
<gene>
    <name evidence="2" type="ORF">QSP1433_LOCUS7287</name>
</gene>
<protein>
    <submittedName>
        <fullName evidence="2">Uncharacterized protein</fullName>
    </submittedName>
</protein>
<dbReference type="PROSITE" id="PS51257">
    <property type="entry name" value="PROKAR_LIPOPROTEIN"/>
    <property type="match status" value="1"/>
</dbReference>
<feature type="transmembrane region" description="Helical" evidence="1">
    <location>
        <begin position="46"/>
        <end position="69"/>
    </location>
</feature>
<sequence>MSDVKRIGQQYTAVVEGRGVPVGVFVQIVAVSGCILFLLKNHPDFGFVYTLATSRGGLAVCLSVLGWIIPLKELAYVIDRLGAIRAQLHNLAPFGVDLLPTLPDMLPFLPMVIDNIERVGPFLPLCMQDGVKEHVMPLLPEMMPDLEMFLDEADTVGPLLPKLAPHMKEIMPYTLELIPYIKELACVIEVDGWWQVNPYMDKLVPHIAKLAPHSQVLAKHLPEMLPYMDVMIKYIDNLVDELEETIEVMDQLVPLFPLLPVADQAGLLSQKFAFKMLPTVVGLIPLSNETTGKGAVVAAHVHGMVLRRAYSVKDAVMDRVYARSSSDVLTLTDDLCEPESEKDL</sequence>
<feature type="transmembrane region" description="Helical" evidence="1">
    <location>
        <begin position="20"/>
        <end position="39"/>
    </location>
</feature>
<evidence type="ECO:0000256" key="1">
    <source>
        <dbReference type="SAM" id="Phobius"/>
    </source>
</evidence>
<dbReference type="AlphaFoldDB" id="A0A7S2RV43"/>
<reference evidence="2" key="1">
    <citation type="submission" date="2021-01" db="EMBL/GenBank/DDBJ databases">
        <authorList>
            <person name="Corre E."/>
            <person name="Pelletier E."/>
            <person name="Niang G."/>
            <person name="Scheremetjew M."/>
            <person name="Finn R."/>
            <person name="Kale V."/>
            <person name="Holt S."/>
            <person name="Cochrane G."/>
            <person name="Meng A."/>
            <person name="Brown T."/>
            <person name="Cohen L."/>
        </authorList>
    </citation>
    <scope>NUCLEOTIDE SEQUENCE</scope>
    <source>
        <strain evidence="2">NY070348D</strain>
    </source>
</reference>
<proteinExistence type="predicted"/>
<keyword evidence="1" id="KW-1133">Transmembrane helix</keyword>
<accession>A0A7S2RV43</accession>
<name>A0A7S2RV43_9STRA</name>
<keyword evidence="1" id="KW-0472">Membrane</keyword>
<keyword evidence="1" id="KW-0812">Transmembrane</keyword>
<dbReference type="EMBL" id="HBHK01011608">
    <property type="protein sequence ID" value="CAD9681429.1"/>
    <property type="molecule type" value="Transcribed_RNA"/>
</dbReference>